<dbReference type="OrthoDB" id="235065at2"/>
<protein>
    <submittedName>
        <fullName evidence="8">Electron transport complex subunit RsxG</fullName>
    </submittedName>
</protein>
<reference evidence="8 9" key="1">
    <citation type="submission" date="2019-02" db="EMBL/GenBank/DDBJ databases">
        <title>Deep-cultivation of Planctomycetes and their phenomic and genomic characterization uncovers novel biology.</title>
        <authorList>
            <person name="Wiegand S."/>
            <person name="Jogler M."/>
            <person name="Boedeker C."/>
            <person name="Pinto D."/>
            <person name="Vollmers J."/>
            <person name="Rivas-Marin E."/>
            <person name="Kohn T."/>
            <person name="Peeters S.H."/>
            <person name="Heuer A."/>
            <person name="Rast P."/>
            <person name="Oberbeckmann S."/>
            <person name="Bunk B."/>
            <person name="Jeske O."/>
            <person name="Meyerdierks A."/>
            <person name="Storesund J.E."/>
            <person name="Kallscheuer N."/>
            <person name="Luecker S."/>
            <person name="Lage O.M."/>
            <person name="Pohl T."/>
            <person name="Merkel B.J."/>
            <person name="Hornburger P."/>
            <person name="Mueller R.-W."/>
            <person name="Bruemmer F."/>
            <person name="Labrenz M."/>
            <person name="Spormann A.M."/>
            <person name="Op Den Camp H."/>
            <person name="Overmann J."/>
            <person name="Amann R."/>
            <person name="Jetten M.S.M."/>
            <person name="Mascher T."/>
            <person name="Medema M.H."/>
            <person name="Devos D.P."/>
            <person name="Kaster A.-K."/>
            <person name="Ovreas L."/>
            <person name="Rohde M."/>
            <person name="Galperin M.Y."/>
            <person name="Jogler C."/>
        </authorList>
    </citation>
    <scope>NUCLEOTIDE SEQUENCE [LARGE SCALE GENOMIC DNA]</scope>
    <source>
        <strain evidence="8 9">CA85</strain>
    </source>
</reference>
<dbReference type="Proteomes" id="UP000318053">
    <property type="component" value="Unassembled WGS sequence"/>
</dbReference>
<evidence type="ECO:0000313" key="9">
    <source>
        <dbReference type="Proteomes" id="UP000318053"/>
    </source>
</evidence>
<keyword evidence="2" id="KW-0597">Phosphoprotein</keyword>
<feature type="transmembrane region" description="Helical" evidence="6">
    <location>
        <begin position="347"/>
        <end position="364"/>
    </location>
</feature>
<keyword evidence="3" id="KW-0285">Flavoprotein</keyword>
<name>A0A5C5XTA8_9BACT</name>
<dbReference type="GO" id="GO:0005886">
    <property type="term" value="C:plasma membrane"/>
    <property type="evidence" value="ECO:0007669"/>
    <property type="project" value="InterPro"/>
</dbReference>
<gene>
    <name evidence="8" type="primary">rsxG</name>
    <name evidence="8" type="ORF">CA85_25820</name>
</gene>
<organism evidence="8 9">
    <name type="scientific">Allorhodopirellula solitaria</name>
    <dbReference type="NCBI Taxonomy" id="2527987"/>
    <lineage>
        <taxon>Bacteria</taxon>
        <taxon>Pseudomonadati</taxon>
        <taxon>Planctomycetota</taxon>
        <taxon>Planctomycetia</taxon>
        <taxon>Pirellulales</taxon>
        <taxon>Pirellulaceae</taxon>
        <taxon>Allorhodopirellula</taxon>
    </lineage>
</organism>
<dbReference type="InterPro" id="IPR007329">
    <property type="entry name" value="FMN-bd"/>
</dbReference>
<keyword evidence="4" id="KW-0288">FMN</keyword>
<evidence type="ECO:0000259" key="7">
    <source>
        <dbReference type="SMART" id="SM00900"/>
    </source>
</evidence>
<evidence type="ECO:0000313" key="8">
    <source>
        <dbReference type="EMBL" id="TWT66487.1"/>
    </source>
</evidence>
<evidence type="ECO:0000256" key="5">
    <source>
        <dbReference type="ARBA" id="ARBA00022982"/>
    </source>
</evidence>
<keyword evidence="6" id="KW-1133">Transmembrane helix</keyword>
<dbReference type="Pfam" id="PF12801">
    <property type="entry name" value="Fer4_5"/>
    <property type="match status" value="2"/>
</dbReference>
<dbReference type="PANTHER" id="PTHR36118">
    <property type="entry name" value="ION-TRANSLOCATING OXIDOREDUCTASE COMPLEX SUBUNIT G"/>
    <property type="match status" value="1"/>
</dbReference>
<sequence length="564" mass="60954">MRFLRSMLPQSARRVFVHALRVSLFAAIILLIHQRFAGSSLPSTTPSPIRLDDVVRLLPDAASLGAANGDGSRSVDDPQQNSIGYVLQTSPQSDHIVGFSGPTNVLVAFNPDDVISGIEILSSGDTREHLDEVRQSEAFLSSFDGMHRDEVANSPHVDAVSGATLTSLAISESIIHRLGGAKSSLRFSQPLTLAEMQTFFPTADRTELDADQSRWDVFSGSRLIGRVIRSSPATDNIVGYQGPSDTLIGLDLDGHVVGFTVGQSYDNEPYVGYLREDDYFRKTFNGLSLDELATADLAAMQVEGVSGATMTSHAVAEGMVVAAQERVRAAQQKTPDAKSFSLTANDVGTLLVIAAAVVIGFTSLRANKRVRIAFQLVLVCYLGLTTGNLLSQAMVVGWAKHGVPWRNAAGLAMLAIAALACPIFTKRNLYCSHLCPHGAVQQLVKGRIGYQLKWSRSVSKVLHIIPALLLAWCLVVGIAGLSFSLVDIEPFDAYLFPIAGWATVAIAVLGIVASLFVPMAYCRFGCPTGRLLEYLRFNAKSDRWTVRDWIATGYLILAIGLWFA</sequence>
<feature type="transmembrane region" description="Helical" evidence="6">
    <location>
        <begin position="405"/>
        <end position="424"/>
    </location>
</feature>
<dbReference type="GO" id="GO:0009055">
    <property type="term" value="F:electron transfer activity"/>
    <property type="evidence" value="ECO:0007669"/>
    <property type="project" value="InterPro"/>
</dbReference>
<keyword evidence="6" id="KW-0472">Membrane</keyword>
<dbReference type="EMBL" id="SJPK01000005">
    <property type="protein sequence ID" value="TWT66487.1"/>
    <property type="molecule type" value="Genomic_DNA"/>
</dbReference>
<comment type="caution">
    <text evidence="8">The sequence shown here is derived from an EMBL/GenBank/DDBJ whole genome shotgun (WGS) entry which is preliminary data.</text>
</comment>
<feature type="domain" description="FMN-binding" evidence="7">
    <location>
        <begin position="239"/>
        <end position="326"/>
    </location>
</feature>
<evidence type="ECO:0000256" key="6">
    <source>
        <dbReference type="SAM" id="Phobius"/>
    </source>
</evidence>
<dbReference type="GO" id="GO:0022900">
    <property type="term" value="P:electron transport chain"/>
    <property type="evidence" value="ECO:0007669"/>
    <property type="project" value="InterPro"/>
</dbReference>
<evidence type="ECO:0000256" key="3">
    <source>
        <dbReference type="ARBA" id="ARBA00022630"/>
    </source>
</evidence>
<evidence type="ECO:0000256" key="1">
    <source>
        <dbReference type="ARBA" id="ARBA00022448"/>
    </source>
</evidence>
<keyword evidence="6" id="KW-0812">Transmembrane</keyword>
<keyword evidence="9" id="KW-1185">Reference proteome</keyword>
<dbReference type="GO" id="GO:0010181">
    <property type="term" value="F:FMN binding"/>
    <property type="evidence" value="ECO:0007669"/>
    <property type="project" value="InterPro"/>
</dbReference>
<dbReference type="PANTHER" id="PTHR36118:SF1">
    <property type="entry name" value="ION-TRANSLOCATING OXIDOREDUCTASE COMPLEX SUBUNIT G"/>
    <property type="match status" value="1"/>
</dbReference>
<feature type="transmembrane region" description="Helical" evidence="6">
    <location>
        <begin position="461"/>
        <end position="486"/>
    </location>
</feature>
<feature type="transmembrane region" description="Helical" evidence="6">
    <location>
        <begin position="376"/>
        <end position="399"/>
    </location>
</feature>
<proteinExistence type="predicted"/>
<feature type="transmembrane region" description="Helical" evidence="6">
    <location>
        <begin position="498"/>
        <end position="524"/>
    </location>
</feature>
<keyword evidence="5" id="KW-0249">Electron transport</keyword>
<accession>A0A5C5XTA8</accession>
<feature type="transmembrane region" description="Helical" evidence="6">
    <location>
        <begin position="544"/>
        <end position="563"/>
    </location>
</feature>
<dbReference type="Pfam" id="PF04205">
    <property type="entry name" value="FMN_bind"/>
    <property type="match status" value="2"/>
</dbReference>
<dbReference type="SMART" id="SM00900">
    <property type="entry name" value="FMN_bind"/>
    <property type="match status" value="2"/>
</dbReference>
<evidence type="ECO:0000256" key="2">
    <source>
        <dbReference type="ARBA" id="ARBA00022553"/>
    </source>
</evidence>
<dbReference type="AlphaFoldDB" id="A0A5C5XTA8"/>
<dbReference type="InterPro" id="IPR017896">
    <property type="entry name" value="4Fe4S_Fe-S-bd"/>
</dbReference>
<dbReference type="RefSeq" id="WP_146391586.1">
    <property type="nucleotide sequence ID" value="NZ_SJPK01000005.1"/>
</dbReference>
<evidence type="ECO:0000256" key="4">
    <source>
        <dbReference type="ARBA" id="ARBA00022643"/>
    </source>
</evidence>
<keyword evidence="1" id="KW-0813">Transport</keyword>
<dbReference type="InterPro" id="IPR010209">
    <property type="entry name" value="Ion_transpt_RnfG/RsxG"/>
</dbReference>
<feature type="domain" description="FMN-binding" evidence="7">
    <location>
        <begin position="98"/>
        <end position="181"/>
    </location>
</feature>